<dbReference type="InParanoid" id="A0A7J7D8A1"/>
<proteinExistence type="predicted"/>
<comment type="caution">
    <text evidence="1">The sequence shown here is derived from an EMBL/GenBank/DDBJ whole genome shotgun (WGS) entry which is preliminary data.</text>
</comment>
<accession>A0A7J7D8A1</accession>
<dbReference type="EMBL" id="JAAARO010000009">
    <property type="protein sequence ID" value="KAF5742562.1"/>
    <property type="molecule type" value="Genomic_DNA"/>
</dbReference>
<dbReference type="Proteomes" id="UP000593562">
    <property type="component" value="Unassembled WGS sequence"/>
</dbReference>
<protein>
    <submittedName>
        <fullName evidence="1">Uncharacterized protein</fullName>
    </submittedName>
</protein>
<organism evidence="1 2">
    <name type="scientific">Tripterygium wilfordii</name>
    <name type="common">Thunder God vine</name>
    <dbReference type="NCBI Taxonomy" id="458696"/>
    <lineage>
        <taxon>Eukaryota</taxon>
        <taxon>Viridiplantae</taxon>
        <taxon>Streptophyta</taxon>
        <taxon>Embryophyta</taxon>
        <taxon>Tracheophyta</taxon>
        <taxon>Spermatophyta</taxon>
        <taxon>Magnoliopsida</taxon>
        <taxon>eudicotyledons</taxon>
        <taxon>Gunneridae</taxon>
        <taxon>Pentapetalae</taxon>
        <taxon>rosids</taxon>
        <taxon>fabids</taxon>
        <taxon>Celastrales</taxon>
        <taxon>Celastraceae</taxon>
        <taxon>Tripterygium</taxon>
    </lineage>
</organism>
<sequence>MAGQTEREIERVLLRRTLHHQMIKNPKVLVRIHPLSLTETAGDQNFVFWERIIAVSISVTFEPSNTYVSLLLSIQRSSLINHPQVLNGAVYGSGV</sequence>
<name>A0A7J7D8A1_TRIWF</name>
<dbReference type="AlphaFoldDB" id="A0A7J7D8A1"/>
<reference evidence="1 2" key="1">
    <citation type="journal article" date="2020" name="Nat. Commun.">
        <title>Genome of Tripterygium wilfordii and identification of cytochrome P450 involved in triptolide biosynthesis.</title>
        <authorList>
            <person name="Tu L."/>
            <person name="Su P."/>
            <person name="Zhang Z."/>
            <person name="Gao L."/>
            <person name="Wang J."/>
            <person name="Hu T."/>
            <person name="Zhou J."/>
            <person name="Zhang Y."/>
            <person name="Zhao Y."/>
            <person name="Liu Y."/>
            <person name="Song Y."/>
            <person name="Tong Y."/>
            <person name="Lu Y."/>
            <person name="Yang J."/>
            <person name="Xu C."/>
            <person name="Jia M."/>
            <person name="Peters R.J."/>
            <person name="Huang L."/>
            <person name="Gao W."/>
        </authorList>
    </citation>
    <scope>NUCLEOTIDE SEQUENCE [LARGE SCALE GENOMIC DNA]</scope>
    <source>
        <strain evidence="2">cv. XIE 37</strain>
        <tissue evidence="1">Leaf</tissue>
    </source>
</reference>
<gene>
    <name evidence="1" type="ORF">HS088_TW09G00613</name>
</gene>
<evidence type="ECO:0000313" key="1">
    <source>
        <dbReference type="EMBL" id="KAF5742562.1"/>
    </source>
</evidence>
<evidence type="ECO:0000313" key="2">
    <source>
        <dbReference type="Proteomes" id="UP000593562"/>
    </source>
</evidence>
<keyword evidence="2" id="KW-1185">Reference proteome</keyword>